<evidence type="ECO:0000256" key="11">
    <source>
        <dbReference type="SAM" id="MobiDB-lite"/>
    </source>
</evidence>
<keyword evidence="7" id="KW-0297">G-protein coupled receptor</keyword>
<comment type="caution">
    <text evidence="14">The sequence shown here is derived from an EMBL/GenBank/DDBJ whole genome shotgun (WGS) entry which is preliminary data.</text>
</comment>
<evidence type="ECO:0000256" key="9">
    <source>
        <dbReference type="ARBA" id="ARBA00023170"/>
    </source>
</evidence>
<dbReference type="PANTHER" id="PTHR24240">
    <property type="entry name" value="OPSIN"/>
    <property type="match status" value="1"/>
</dbReference>
<dbReference type="Gene3D" id="1.20.1070.10">
    <property type="entry name" value="Rhodopsin 7-helix transmembrane proteins"/>
    <property type="match status" value="1"/>
</dbReference>
<keyword evidence="9" id="KW-0675">Receptor</keyword>
<evidence type="ECO:0000313" key="14">
    <source>
        <dbReference type="EMBL" id="TNN80688.1"/>
    </source>
</evidence>
<evidence type="ECO:0000256" key="7">
    <source>
        <dbReference type="ARBA" id="ARBA00023040"/>
    </source>
</evidence>
<reference evidence="14 15" key="1">
    <citation type="submission" date="2019-03" db="EMBL/GenBank/DDBJ databases">
        <title>First draft genome of Liparis tanakae, snailfish: a comprehensive survey of snailfish specific genes.</title>
        <authorList>
            <person name="Kim W."/>
            <person name="Song I."/>
            <person name="Jeong J.-H."/>
            <person name="Kim D."/>
            <person name="Kim S."/>
            <person name="Ryu S."/>
            <person name="Song J.Y."/>
            <person name="Lee S.K."/>
        </authorList>
    </citation>
    <scope>NUCLEOTIDE SEQUENCE [LARGE SCALE GENOMIC DNA]</scope>
    <source>
        <tissue evidence="14">Muscle</tissue>
    </source>
</reference>
<dbReference type="InterPro" id="IPR050125">
    <property type="entry name" value="GPCR_opsins"/>
</dbReference>
<dbReference type="CDD" id="cd00637">
    <property type="entry name" value="7tm_classA_rhodopsin-like"/>
    <property type="match status" value="1"/>
</dbReference>
<evidence type="ECO:0000256" key="12">
    <source>
        <dbReference type="SAM" id="Phobius"/>
    </source>
</evidence>
<sequence>MRRRVPQSERSPRGSPRSERRPVPRVESLGQLSRHSHSLVFFLQRTVFIQGLQRQQGRSMKGRGTKQFFVGFSGKLKVRTLKKEGKRGWRGKCEREERDFLASLCASPVRGTKTQCRGQFCCRYWLPFFSLTMSDLGSSLLIICGSLLAMLTGGQRSPWCEVVSLLKFAFITSSIGSIAILCVQRLFGMASTRSPLFVVMVTACLASWVTGVVFGSVPVVYAWIRYDPAEMLCAVFWENNYSDMLVYILCAFSICIFLPFILIVFCSLLRATGFRSSCNSDDEADLSTVSPLLVASYILCYTPFVASELILLGRMDLSPAPDWLRTLSSVMSYLDCSLNPLIYCSNQNFREAGLALLWTRSKPSAEPTVPGLRSHSWLHIEINVIRPARRPAGLLGSGGSQSCRVAIFPCALCVNVVRKQKLKWNCITSQTLDQKCPVSRWNSRYRASQ</sequence>
<evidence type="ECO:0000256" key="1">
    <source>
        <dbReference type="ARBA" id="ARBA00004141"/>
    </source>
</evidence>
<keyword evidence="6" id="KW-0408">Iron</keyword>
<keyword evidence="10" id="KW-0807">Transducer</keyword>
<dbReference type="PROSITE" id="PS00186">
    <property type="entry name" value="IPNS_2"/>
    <property type="match status" value="1"/>
</dbReference>
<feature type="transmembrane region" description="Helical" evidence="12">
    <location>
        <begin position="124"/>
        <end position="150"/>
    </location>
</feature>
<organism evidence="14 15">
    <name type="scientific">Liparis tanakae</name>
    <name type="common">Tanaka's snailfish</name>
    <dbReference type="NCBI Taxonomy" id="230148"/>
    <lineage>
        <taxon>Eukaryota</taxon>
        <taxon>Metazoa</taxon>
        <taxon>Chordata</taxon>
        <taxon>Craniata</taxon>
        <taxon>Vertebrata</taxon>
        <taxon>Euteleostomi</taxon>
        <taxon>Actinopterygii</taxon>
        <taxon>Neopterygii</taxon>
        <taxon>Teleostei</taxon>
        <taxon>Neoteleostei</taxon>
        <taxon>Acanthomorphata</taxon>
        <taxon>Eupercaria</taxon>
        <taxon>Perciformes</taxon>
        <taxon>Cottioidei</taxon>
        <taxon>Cottales</taxon>
        <taxon>Liparidae</taxon>
        <taxon>Liparis</taxon>
    </lineage>
</organism>
<keyword evidence="15" id="KW-1185">Reference proteome</keyword>
<dbReference type="SUPFAM" id="SSF81321">
    <property type="entry name" value="Family A G protein-coupled receptor-like"/>
    <property type="match status" value="1"/>
</dbReference>
<keyword evidence="3 12" id="KW-0812">Transmembrane</keyword>
<name>A0A4Z2ISW7_9TELE</name>
<dbReference type="GO" id="GO:0004930">
    <property type="term" value="F:G protein-coupled receptor activity"/>
    <property type="evidence" value="ECO:0007669"/>
    <property type="project" value="UniProtKB-KW"/>
</dbReference>
<dbReference type="GO" id="GO:0005506">
    <property type="term" value="F:iron ion binding"/>
    <property type="evidence" value="ECO:0007669"/>
    <property type="project" value="InterPro"/>
</dbReference>
<evidence type="ECO:0000313" key="15">
    <source>
        <dbReference type="Proteomes" id="UP000314294"/>
    </source>
</evidence>
<evidence type="ECO:0000256" key="5">
    <source>
        <dbReference type="ARBA" id="ARBA00023002"/>
    </source>
</evidence>
<feature type="domain" description="G-protein coupled receptors family 1 profile" evidence="13">
    <location>
        <begin position="128"/>
        <end position="343"/>
    </location>
</feature>
<keyword evidence="4 12" id="KW-1133">Transmembrane helix</keyword>
<dbReference type="EMBL" id="SRLO01000052">
    <property type="protein sequence ID" value="TNN80688.1"/>
    <property type="molecule type" value="Genomic_DNA"/>
</dbReference>
<protein>
    <submittedName>
        <fullName evidence="14">Pinopsin</fullName>
    </submittedName>
</protein>
<accession>A0A4Z2ISW7</accession>
<dbReference type="InterPro" id="IPR002057">
    <property type="entry name" value="Isopenicillin-N_synth_CS"/>
</dbReference>
<comment type="similarity">
    <text evidence="2">Belongs to the iron/ascorbate-dependent oxidoreductase family.</text>
</comment>
<dbReference type="GO" id="GO:0016020">
    <property type="term" value="C:membrane"/>
    <property type="evidence" value="ECO:0007669"/>
    <property type="project" value="UniProtKB-SubCell"/>
</dbReference>
<dbReference type="Proteomes" id="UP000314294">
    <property type="component" value="Unassembled WGS sequence"/>
</dbReference>
<feature type="transmembrane region" description="Helical" evidence="12">
    <location>
        <begin position="162"/>
        <end position="183"/>
    </location>
</feature>
<keyword evidence="5" id="KW-0560">Oxidoreductase</keyword>
<dbReference type="InterPro" id="IPR017452">
    <property type="entry name" value="GPCR_Rhodpsn_7TM"/>
</dbReference>
<evidence type="ECO:0000256" key="6">
    <source>
        <dbReference type="ARBA" id="ARBA00023004"/>
    </source>
</evidence>
<comment type="subcellular location">
    <subcellularLocation>
        <location evidence="1">Membrane</location>
        <topology evidence="1">Multi-pass membrane protein</topology>
    </subcellularLocation>
</comment>
<dbReference type="AlphaFoldDB" id="A0A4Z2ISW7"/>
<evidence type="ECO:0000256" key="10">
    <source>
        <dbReference type="ARBA" id="ARBA00023224"/>
    </source>
</evidence>
<feature type="region of interest" description="Disordered" evidence="11">
    <location>
        <begin position="1"/>
        <end position="24"/>
    </location>
</feature>
<evidence type="ECO:0000256" key="4">
    <source>
        <dbReference type="ARBA" id="ARBA00022989"/>
    </source>
</evidence>
<evidence type="ECO:0000256" key="2">
    <source>
        <dbReference type="ARBA" id="ARBA00008056"/>
    </source>
</evidence>
<dbReference type="GO" id="GO:0016491">
    <property type="term" value="F:oxidoreductase activity"/>
    <property type="evidence" value="ECO:0007669"/>
    <property type="project" value="UniProtKB-KW"/>
</dbReference>
<evidence type="ECO:0000256" key="3">
    <source>
        <dbReference type="ARBA" id="ARBA00022692"/>
    </source>
</evidence>
<evidence type="ECO:0000259" key="13">
    <source>
        <dbReference type="PROSITE" id="PS50262"/>
    </source>
</evidence>
<keyword evidence="8 12" id="KW-0472">Membrane</keyword>
<dbReference type="PROSITE" id="PS50262">
    <property type="entry name" value="G_PROTEIN_RECEP_F1_2"/>
    <property type="match status" value="1"/>
</dbReference>
<evidence type="ECO:0000256" key="8">
    <source>
        <dbReference type="ARBA" id="ARBA00023136"/>
    </source>
</evidence>
<feature type="transmembrane region" description="Helical" evidence="12">
    <location>
        <begin position="244"/>
        <end position="269"/>
    </location>
</feature>
<dbReference type="OrthoDB" id="6159456at2759"/>
<gene>
    <name evidence="14" type="primary">OPSP_4</name>
    <name evidence="14" type="ORF">EYF80_009039</name>
</gene>
<proteinExistence type="inferred from homology"/>
<feature type="transmembrane region" description="Helical" evidence="12">
    <location>
        <begin position="195"/>
        <end position="224"/>
    </location>
</feature>